<dbReference type="STRING" id="370764.SAMN04489810_2240"/>
<dbReference type="InterPro" id="IPR023393">
    <property type="entry name" value="START-like_dom_sf"/>
</dbReference>
<keyword evidence="4" id="KW-1185">Reference proteome</keyword>
<feature type="domain" description="Activator of Hsp90 ATPase homologue 1/2-like C-terminal" evidence="2">
    <location>
        <begin position="18"/>
        <end position="155"/>
    </location>
</feature>
<protein>
    <submittedName>
        <fullName evidence="3">Uncharacterized conserved protein YndB, AHSA1/START domain</fullName>
    </submittedName>
</protein>
<proteinExistence type="inferred from homology"/>
<dbReference type="Pfam" id="PF08327">
    <property type="entry name" value="AHSA1"/>
    <property type="match status" value="1"/>
</dbReference>
<dbReference type="Proteomes" id="UP000199009">
    <property type="component" value="Chromosome I"/>
</dbReference>
<dbReference type="AlphaFoldDB" id="A0A1G8A1Q2"/>
<evidence type="ECO:0000256" key="1">
    <source>
        <dbReference type="ARBA" id="ARBA00006817"/>
    </source>
</evidence>
<evidence type="ECO:0000259" key="2">
    <source>
        <dbReference type="Pfam" id="PF08327"/>
    </source>
</evidence>
<dbReference type="InterPro" id="IPR013538">
    <property type="entry name" value="ASHA1/2-like_C"/>
</dbReference>
<comment type="similarity">
    <text evidence="1">Belongs to the AHA1 family.</text>
</comment>
<dbReference type="Gene3D" id="3.30.530.20">
    <property type="match status" value="1"/>
</dbReference>
<dbReference type="RefSeq" id="WP_091489881.1">
    <property type="nucleotide sequence ID" value="NZ_LT629692.1"/>
</dbReference>
<gene>
    <name evidence="3" type="ORF">SAMN04489810_2240</name>
</gene>
<name>A0A1G8A1Q2_9MICO</name>
<evidence type="ECO:0000313" key="4">
    <source>
        <dbReference type="Proteomes" id="UP000199009"/>
    </source>
</evidence>
<sequence>MTGTTAPLTLRIERMLPAGPEDVFDAYTDAEKQMIWFSILDERPGVVEIEVDLRVGGTQTAIWGADPEHLFRETQTFLEIDRPHRLVTESTGSSPDGLVMTTRIEITFEGRFDAAGDPSTLVTVVQSGFPVPEVRDFFVGEVWNGAFARIAAYLERSR</sequence>
<dbReference type="SUPFAM" id="SSF55961">
    <property type="entry name" value="Bet v1-like"/>
    <property type="match status" value="1"/>
</dbReference>
<reference evidence="3 4" key="1">
    <citation type="submission" date="2016-10" db="EMBL/GenBank/DDBJ databases">
        <authorList>
            <person name="de Groot N.N."/>
        </authorList>
    </citation>
    <scope>NUCLEOTIDE SEQUENCE [LARGE SCALE GENOMIC DNA]</scope>
    <source>
        <strain evidence="3 4">DSM 23142</strain>
    </source>
</reference>
<accession>A0A1G8A1Q2</accession>
<organism evidence="3 4">
    <name type="scientific">Microbacterium pygmaeum</name>
    <dbReference type="NCBI Taxonomy" id="370764"/>
    <lineage>
        <taxon>Bacteria</taxon>
        <taxon>Bacillati</taxon>
        <taxon>Actinomycetota</taxon>
        <taxon>Actinomycetes</taxon>
        <taxon>Micrococcales</taxon>
        <taxon>Microbacteriaceae</taxon>
        <taxon>Microbacterium</taxon>
    </lineage>
</organism>
<dbReference type="OrthoDB" id="9805228at2"/>
<evidence type="ECO:0000313" key="3">
    <source>
        <dbReference type="EMBL" id="SDH14862.1"/>
    </source>
</evidence>
<dbReference type="CDD" id="cd07814">
    <property type="entry name" value="SRPBCC_CalC_Aha1-like"/>
    <property type="match status" value="1"/>
</dbReference>
<dbReference type="EMBL" id="LT629692">
    <property type="protein sequence ID" value="SDH14862.1"/>
    <property type="molecule type" value="Genomic_DNA"/>
</dbReference>